<reference evidence="3 4" key="1">
    <citation type="journal article" date="2019" name="Genome Biol. Evol.">
        <title>Insights into the evolution of the New World diploid cottons (Gossypium, subgenus Houzingenia) based on genome sequencing.</title>
        <authorList>
            <person name="Grover C.E."/>
            <person name="Arick M.A. 2nd"/>
            <person name="Thrash A."/>
            <person name="Conover J.L."/>
            <person name="Sanders W.S."/>
            <person name="Peterson D.G."/>
            <person name="Frelichowski J.E."/>
            <person name="Scheffler J.A."/>
            <person name="Scheffler B.E."/>
            <person name="Wendel J.F."/>
        </authorList>
    </citation>
    <scope>NUCLEOTIDE SEQUENCE [LARGE SCALE GENOMIC DNA]</scope>
    <source>
        <strain evidence="3">4</strain>
        <tissue evidence="3">Leaf</tissue>
    </source>
</reference>
<keyword evidence="1" id="KW-0479">Metal-binding</keyword>
<comment type="caution">
    <text evidence="3">The sequence shown here is derived from an EMBL/GenBank/DDBJ whole genome shotgun (WGS) entry which is preliminary data.</text>
</comment>
<organism evidence="3 4">
    <name type="scientific">Gossypium laxum</name>
    <dbReference type="NCBI Taxonomy" id="34288"/>
    <lineage>
        <taxon>Eukaryota</taxon>
        <taxon>Viridiplantae</taxon>
        <taxon>Streptophyta</taxon>
        <taxon>Embryophyta</taxon>
        <taxon>Tracheophyta</taxon>
        <taxon>Spermatophyta</taxon>
        <taxon>Magnoliopsida</taxon>
        <taxon>eudicotyledons</taxon>
        <taxon>Gunneridae</taxon>
        <taxon>Pentapetalae</taxon>
        <taxon>rosids</taxon>
        <taxon>malvids</taxon>
        <taxon>Malvales</taxon>
        <taxon>Malvaceae</taxon>
        <taxon>Malvoideae</taxon>
        <taxon>Gossypium</taxon>
    </lineage>
</organism>
<evidence type="ECO:0000259" key="2">
    <source>
        <dbReference type="PROSITE" id="PS50158"/>
    </source>
</evidence>
<dbReference type="GO" id="GO:0008270">
    <property type="term" value="F:zinc ion binding"/>
    <property type="evidence" value="ECO:0007669"/>
    <property type="project" value="UniProtKB-KW"/>
</dbReference>
<dbReference type="Pfam" id="PF14392">
    <property type="entry name" value="zf-CCHC_4"/>
    <property type="match status" value="1"/>
</dbReference>
<dbReference type="PROSITE" id="PS50158">
    <property type="entry name" value="ZF_CCHC"/>
    <property type="match status" value="1"/>
</dbReference>
<feature type="domain" description="CCHC-type" evidence="2">
    <location>
        <begin position="40"/>
        <end position="55"/>
    </location>
</feature>
<dbReference type="Proteomes" id="UP000593574">
    <property type="component" value="Unassembled WGS sequence"/>
</dbReference>
<dbReference type="InterPro" id="IPR025836">
    <property type="entry name" value="Zn_knuckle_CX2CX4HX4C"/>
</dbReference>
<dbReference type="InterPro" id="IPR036875">
    <property type="entry name" value="Znf_CCHC_sf"/>
</dbReference>
<accession>A0A7J9AJB8</accession>
<dbReference type="SUPFAM" id="SSF57756">
    <property type="entry name" value="Retrovirus zinc finger-like domains"/>
    <property type="match status" value="1"/>
</dbReference>
<keyword evidence="1" id="KW-0863">Zinc-finger</keyword>
<evidence type="ECO:0000313" key="4">
    <source>
        <dbReference type="Proteomes" id="UP000593574"/>
    </source>
</evidence>
<gene>
    <name evidence="3" type="ORF">Golax_004111</name>
</gene>
<protein>
    <recommendedName>
        <fullName evidence="2">CCHC-type domain-containing protein</fullName>
    </recommendedName>
</protein>
<evidence type="ECO:0000313" key="3">
    <source>
        <dbReference type="EMBL" id="MBA0723539.1"/>
    </source>
</evidence>
<keyword evidence="1" id="KW-0862">Zinc</keyword>
<proteinExistence type="predicted"/>
<keyword evidence="4" id="KW-1185">Reference proteome</keyword>
<dbReference type="AlphaFoldDB" id="A0A7J9AJB8"/>
<dbReference type="EMBL" id="JABEZV010000010">
    <property type="protein sequence ID" value="MBA0723539.1"/>
    <property type="molecule type" value="Genomic_DNA"/>
</dbReference>
<feature type="non-terminal residue" evidence="3">
    <location>
        <position position="1"/>
    </location>
</feature>
<name>A0A7J9AJB8_9ROSI</name>
<dbReference type="InterPro" id="IPR001878">
    <property type="entry name" value="Znf_CCHC"/>
</dbReference>
<evidence type="ECO:0000256" key="1">
    <source>
        <dbReference type="PROSITE-ProRule" id="PRU00047"/>
    </source>
</evidence>
<sequence length="88" mass="9898">VERSVCSYGGIYSVGQTADLLRFDQWHPQHFEYESLSMVCFSCGRYGHVKESCPKVDGFMSLSKVRVLTFDTLRAKVGTVKGIKAYVP</sequence>
<dbReference type="GO" id="GO:0003676">
    <property type="term" value="F:nucleic acid binding"/>
    <property type="evidence" value="ECO:0007669"/>
    <property type="project" value="InterPro"/>
</dbReference>